<gene>
    <name evidence="2" type="ORF">OUZ56_028639</name>
</gene>
<organism evidence="2 3">
    <name type="scientific">Daphnia magna</name>
    <dbReference type="NCBI Taxonomy" id="35525"/>
    <lineage>
        <taxon>Eukaryota</taxon>
        <taxon>Metazoa</taxon>
        <taxon>Ecdysozoa</taxon>
        <taxon>Arthropoda</taxon>
        <taxon>Crustacea</taxon>
        <taxon>Branchiopoda</taxon>
        <taxon>Diplostraca</taxon>
        <taxon>Cladocera</taxon>
        <taxon>Anomopoda</taxon>
        <taxon>Daphniidae</taxon>
        <taxon>Daphnia</taxon>
    </lineage>
</organism>
<evidence type="ECO:0000313" key="2">
    <source>
        <dbReference type="EMBL" id="KAK4036593.1"/>
    </source>
</evidence>
<protein>
    <submittedName>
        <fullName evidence="2">Uncharacterized protein</fullName>
    </submittedName>
</protein>
<dbReference type="EMBL" id="JAOYFB010000040">
    <property type="protein sequence ID" value="KAK4036593.1"/>
    <property type="molecule type" value="Genomic_DNA"/>
</dbReference>
<dbReference type="Proteomes" id="UP001234178">
    <property type="component" value="Unassembled WGS sequence"/>
</dbReference>
<keyword evidence="1" id="KW-0732">Signal</keyword>
<feature type="chain" id="PRO_5046301234" evidence="1">
    <location>
        <begin position="20"/>
        <end position="117"/>
    </location>
</feature>
<feature type="signal peptide" evidence="1">
    <location>
        <begin position="1"/>
        <end position="19"/>
    </location>
</feature>
<accession>A0ABR0B4G6</accession>
<keyword evidence="3" id="KW-1185">Reference proteome</keyword>
<evidence type="ECO:0000313" key="3">
    <source>
        <dbReference type="Proteomes" id="UP001234178"/>
    </source>
</evidence>
<evidence type="ECO:0000256" key="1">
    <source>
        <dbReference type="SAM" id="SignalP"/>
    </source>
</evidence>
<name>A0ABR0B4G6_9CRUS</name>
<comment type="caution">
    <text evidence="2">The sequence shown here is derived from an EMBL/GenBank/DDBJ whole genome shotgun (WGS) entry which is preliminary data.</text>
</comment>
<proteinExistence type="predicted"/>
<reference evidence="2 3" key="1">
    <citation type="journal article" date="2023" name="Nucleic Acids Res.">
        <title>The hologenome of Daphnia magna reveals possible DNA methylation and microbiome-mediated evolution of the host genome.</title>
        <authorList>
            <person name="Chaturvedi A."/>
            <person name="Li X."/>
            <person name="Dhandapani V."/>
            <person name="Marshall H."/>
            <person name="Kissane S."/>
            <person name="Cuenca-Cambronero M."/>
            <person name="Asole G."/>
            <person name="Calvet F."/>
            <person name="Ruiz-Romero M."/>
            <person name="Marangio P."/>
            <person name="Guigo R."/>
            <person name="Rago D."/>
            <person name="Mirbahai L."/>
            <person name="Eastwood N."/>
            <person name="Colbourne J.K."/>
            <person name="Zhou J."/>
            <person name="Mallon E."/>
            <person name="Orsini L."/>
        </authorList>
    </citation>
    <scope>NUCLEOTIDE SEQUENCE [LARGE SCALE GENOMIC DNA]</scope>
    <source>
        <strain evidence="2">LRV0_1</strain>
    </source>
</reference>
<sequence>MVIWNHWVLWRLIAEVSFTCPGKSVSSCEYVDAANDVFWYYNYDDNLRGRNSSKIYVTRRELTKNVRVPFMILVKIFRKEVDANIAIHEVADEMEKEFPVNPGSSSFHAAALPLSYG</sequence>